<dbReference type="PANTHER" id="PTHR15090:SF8">
    <property type="entry name" value="ZZ-TYPE ZINC FINGER-CONTAINING PROTEIN"/>
    <property type="match status" value="1"/>
</dbReference>
<accession>A0A9Q0M3I9</accession>
<keyword evidence="2" id="KW-0863">Zinc-finger</keyword>
<dbReference type="SUPFAM" id="SSF57850">
    <property type="entry name" value="RING/U-box"/>
    <property type="match status" value="1"/>
</dbReference>
<gene>
    <name evidence="6" type="ORF">RDWZM_007969</name>
</gene>
<feature type="domain" description="Nbr1 FW" evidence="5">
    <location>
        <begin position="270"/>
        <end position="351"/>
    </location>
</feature>
<dbReference type="EMBL" id="JAPWDV010000003">
    <property type="protein sequence ID" value="KAJ6216812.1"/>
    <property type="molecule type" value="Genomic_DNA"/>
</dbReference>
<evidence type="ECO:0000313" key="7">
    <source>
        <dbReference type="Proteomes" id="UP001142055"/>
    </source>
</evidence>
<evidence type="ECO:0000259" key="5">
    <source>
        <dbReference type="Pfam" id="PF16158"/>
    </source>
</evidence>
<keyword evidence="1" id="KW-0479">Metal-binding</keyword>
<evidence type="ECO:0000313" key="6">
    <source>
        <dbReference type="EMBL" id="KAJ6216812.1"/>
    </source>
</evidence>
<dbReference type="AlphaFoldDB" id="A0A9Q0M3I9"/>
<evidence type="ECO:0000256" key="1">
    <source>
        <dbReference type="ARBA" id="ARBA00022723"/>
    </source>
</evidence>
<dbReference type="Gene3D" id="2.60.40.10">
    <property type="entry name" value="Immunoglobulins"/>
    <property type="match status" value="1"/>
</dbReference>
<dbReference type="GO" id="GO:0008270">
    <property type="term" value="F:zinc ion binding"/>
    <property type="evidence" value="ECO:0007669"/>
    <property type="project" value="UniProtKB-KW"/>
</dbReference>
<dbReference type="Pfam" id="PF16158">
    <property type="entry name" value="N_BRCA1_IG"/>
    <property type="match status" value="1"/>
</dbReference>
<dbReference type="PANTHER" id="PTHR15090">
    <property type="entry name" value="SEQUESTOSOME 1-RELATED"/>
    <property type="match status" value="1"/>
</dbReference>
<name>A0A9Q0M3I9_BLOTA</name>
<dbReference type="OMA" id="LAENIHY"/>
<dbReference type="InterPro" id="IPR052260">
    <property type="entry name" value="Autophagy_Rcpt_SigReg"/>
</dbReference>
<keyword evidence="7" id="KW-1185">Reference proteome</keyword>
<dbReference type="Gene3D" id="3.30.60.90">
    <property type="match status" value="1"/>
</dbReference>
<feature type="compositionally biased region" description="Basic and acidic residues" evidence="4">
    <location>
        <begin position="523"/>
        <end position="533"/>
    </location>
</feature>
<evidence type="ECO:0000256" key="4">
    <source>
        <dbReference type="SAM" id="MobiDB-lite"/>
    </source>
</evidence>
<sequence>MRGLFLTCNILEIGRLDIEEQTKFIYIAKLDDDNSFSERDKYSIVLGAEDFMNIKKLAIEKKCPFSMIIKKFNKNFMSTTMKKLSLTNILKDILTPNSAHLSINILNTKLSPKKETINNFAEIDVMKDNVLECIKSLTDFREHLDSFSAGKSCPKINRNRKAVYCNVCDKYISVSDIQYQCSSCVNYFLCSQCEIFSDQVHNNQHIFLKIKPSKNINFTDKPYNPDLCDFKSRNSSSYCFNIEVLPNEKLNLDEHGSPYDIYTCNEKETSLHTGFKKTWFIRNKGLWPWSSNITLREVSGNIRTIDHKKVYTVPCLKSGEKGTISIKFEMPQIIENDRRFHSVWQFYCNDQMMNKFMVLNVLAKANKREELEHRINERNKKAEILSELDYDDSNSDDESVIFPPCFNMNIPFSIEPKDKSNETNVKICKEDELKTKEKSSISDFSIEYLLMRPSTSKGLVNSTKKVDSNQVSPSIKCIKPNTKVNEKMAANSSIEGIKSENGSKCLNKKSKLSKEKLAKRRELKKERLAKKSNELNIPKSMPKPPQSKSKSQENVQSEIIKNATDQLGRILPNVNGLVTKTISNILDMIVIPSTSNGNNTPERATVRDLLQSSLNEEKPTADLLNPWSFD</sequence>
<evidence type="ECO:0000256" key="2">
    <source>
        <dbReference type="ARBA" id="ARBA00022771"/>
    </source>
</evidence>
<protein>
    <recommendedName>
        <fullName evidence="5">Nbr1 FW domain-containing protein</fullName>
    </recommendedName>
</protein>
<organism evidence="6 7">
    <name type="scientific">Blomia tropicalis</name>
    <name type="common">Mite</name>
    <dbReference type="NCBI Taxonomy" id="40697"/>
    <lineage>
        <taxon>Eukaryota</taxon>
        <taxon>Metazoa</taxon>
        <taxon>Ecdysozoa</taxon>
        <taxon>Arthropoda</taxon>
        <taxon>Chelicerata</taxon>
        <taxon>Arachnida</taxon>
        <taxon>Acari</taxon>
        <taxon>Acariformes</taxon>
        <taxon>Sarcoptiformes</taxon>
        <taxon>Astigmata</taxon>
        <taxon>Glycyphagoidea</taxon>
        <taxon>Echimyopodidae</taxon>
        <taxon>Blomia</taxon>
    </lineage>
</organism>
<feature type="region of interest" description="Disordered" evidence="4">
    <location>
        <begin position="519"/>
        <end position="555"/>
    </location>
</feature>
<evidence type="ECO:0000256" key="3">
    <source>
        <dbReference type="ARBA" id="ARBA00022833"/>
    </source>
</evidence>
<comment type="caution">
    <text evidence="6">The sequence shown here is derived from an EMBL/GenBank/DDBJ whole genome shotgun (WGS) entry which is preliminary data.</text>
</comment>
<dbReference type="InterPro" id="IPR032350">
    <property type="entry name" value="Nbr1_FW"/>
</dbReference>
<dbReference type="Proteomes" id="UP001142055">
    <property type="component" value="Chromosome 3"/>
</dbReference>
<reference evidence="6" key="1">
    <citation type="submission" date="2022-12" db="EMBL/GenBank/DDBJ databases">
        <title>Genome assemblies of Blomia tropicalis.</title>
        <authorList>
            <person name="Cui Y."/>
        </authorList>
    </citation>
    <scope>NUCLEOTIDE SEQUENCE</scope>
    <source>
        <tissue evidence="6">Adult mites</tissue>
    </source>
</reference>
<dbReference type="InterPro" id="IPR013783">
    <property type="entry name" value="Ig-like_fold"/>
</dbReference>
<keyword evidence="3" id="KW-0862">Zinc</keyword>
<proteinExistence type="predicted"/>
<dbReference type="InterPro" id="IPR043145">
    <property type="entry name" value="Znf_ZZ_sf"/>
</dbReference>